<dbReference type="PANTHER" id="PTHR12947">
    <property type="entry name" value="AMSH-LIKE PROTEASE"/>
    <property type="match status" value="1"/>
</dbReference>
<dbReference type="InterPro" id="IPR000555">
    <property type="entry name" value="JAMM/MPN+_dom"/>
</dbReference>
<feature type="compositionally biased region" description="Low complexity" evidence="9">
    <location>
        <begin position="383"/>
        <end position="396"/>
    </location>
</feature>
<dbReference type="Pfam" id="PF01398">
    <property type="entry name" value="JAB"/>
    <property type="match status" value="1"/>
</dbReference>
<dbReference type="Gene3D" id="1.20.58.80">
    <property type="entry name" value="Phosphotransferase system, lactose/cellobiose-type IIA subunit"/>
    <property type="match status" value="1"/>
</dbReference>
<keyword evidence="7" id="KW-0862">Zinc</keyword>
<dbReference type="PROSITE" id="PS50249">
    <property type="entry name" value="MPN"/>
    <property type="match status" value="1"/>
</dbReference>
<evidence type="ECO:0000259" key="10">
    <source>
        <dbReference type="PROSITE" id="PS50249"/>
    </source>
</evidence>
<dbReference type="EMBL" id="JBANRG010000043">
    <property type="protein sequence ID" value="KAK7446730.1"/>
    <property type="molecule type" value="Genomic_DNA"/>
</dbReference>
<evidence type="ECO:0000256" key="9">
    <source>
        <dbReference type="SAM" id="MobiDB-lite"/>
    </source>
</evidence>
<evidence type="ECO:0000256" key="7">
    <source>
        <dbReference type="ARBA" id="ARBA00022833"/>
    </source>
</evidence>
<keyword evidence="4" id="KW-0479">Metal-binding</keyword>
<feature type="compositionally biased region" description="Polar residues" evidence="9">
    <location>
        <begin position="441"/>
        <end position="466"/>
    </location>
</feature>
<feature type="compositionally biased region" description="Pro residues" evidence="9">
    <location>
        <begin position="489"/>
        <end position="501"/>
    </location>
</feature>
<dbReference type="Gene3D" id="3.40.140.10">
    <property type="entry name" value="Cytidine Deaminase, domain 2"/>
    <property type="match status" value="1"/>
</dbReference>
<dbReference type="SMART" id="SM00232">
    <property type="entry name" value="JAB_MPN"/>
    <property type="match status" value="1"/>
</dbReference>
<dbReference type="Proteomes" id="UP001498398">
    <property type="component" value="Unassembled WGS sequence"/>
</dbReference>
<feature type="region of interest" description="Disordered" evidence="9">
    <location>
        <begin position="121"/>
        <end position="563"/>
    </location>
</feature>
<feature type="compositionally biased region" description="Basic and acidic residues" evidence="9">
    <location>
        <begin position="212"/>
        <end position="257"/>
    </location>
</feature>
<feature type="domain" description="MPN" evidence="10">
    <location>
        <begin position="562"/>
        <end position="692"/>
    </location>
</feature>
<dbReference type="InterPro" id="IPR015063">
    <property type="entry name" value="USP8_dimer"/>
</dbReference>
<name>A0ABR1J0V3_9AGAR</name>
<feature type="compositionally biased region" description="Low complexity" evidence="9">
    <location>
        <begin position="277"/>
        <end position="322"/>
    </location>
</feature>
<evidence type="ECO:0000256" key="2">
    <source>
        <dbReference type="ARBA" id="ARBA00010981"/>
    </source>
</evidence>
<evidence type="ECO:0000256" key="5">
    <source>
        <dbReference type="ARBA" id="ARBA00022786"/>
    </source>
</evidence>
<reference evidence="11 12" key="1">
    <citation type="submission" date="2024-01" db="EMBL/GenBank/DDBJ databases">
        <title>A draft genome for the cacao thread blight pathogen Marasmiellus scandens.</title>
        <authorList>
            <person name="Baruah I.K."/>
            <person name="Leung J."/>
            <person name="Bukari Y."/>
            <person name="Amoako-Attah I."/>
            <person name="Meinhardt L.W."/>
            <person name="Bailey B.A."/>
            <person name="Cohen S.P."/>
        </authorList>
    </citation>
    <scope>NUCLEOTIDE SEQUENCE [LARGE SCALE GENOMIC DNA]</scope>
    <source>
        <strain evidence="11 12">GH-19</strain>
    </source>
</reference>
<dbReference type="Pfam" id="PF08969">
    <property type="entry name" value="USP8_dimer"/>
    <property type="match status" value="1"/>
</dbReference>
<comment type="caution">
    <text evidence="11">The sequence shown here is derived from an EMBL/GenBank/DDBJ whole genome shotgun (WGS) entry which is preliminary data.</text>
</comment>
<comment type="similarity">
    <text evidence="2">Belongs to the peptidase M67C family.</text>
</comment>
<dbReference type="InterPro" id="IPR037518">
    <property type="entry name" value="MPN"/>
</dbReference>
<keyword evidence="3" id="KW-0645">Protease</keyword>
<dbReference type="CDD" id="cd08066">
    <property type="entry name" value="MPN_AMSH_like"/>
    <property type="match status" value="1"/>
</dbReference>
<dbReference type="PANTHER" id="PTHR12947:SF13">
    <property type="entry name" value="FI19924P1"/>
    <property type="match status" value="1"/>
</dbReference>
<evidence type="ECO:0000256" key="4">
    <source>
        <dbReference type="ARBA" id="ARBA00022723"/>
    </source>
</evidence>
<dbReference type="InterPro" id="IPR044098">
    <property type="entry name" value="STAMBP/STALP-like_MPN"/>
</dbReference>
<keyword evidence="5" id="KW-0833">Ubl conjugation pathway</keyword>
<accession>A0ABR1J0V3</accession>
<proteinExistence type="inferred from homology"/>
<sequence>MASGGSMRSHRSSRRPAMISELALEAQNHNWDENGTLKYFLRIADRSRKAGKAAVENNDLETAFIMFARAATIVLEKLPTHREYQSALTTEQRHHLQTNGADILDHLSKLKPILQDRHDQWTRTHPDEPDEPDPPNATRSQSSFSSYDRQSIDRERQQRDSARETSRIEREDRDRQRSWGGSGTTYGPSPAANAAAASAVAAARQAATNSPDDSRQRQQEYLQREEQRQRQRVPEYDRLRQEELRNRQAEERRRETDAVYNAQASSSAAPFLPPTNSLPSSIYGSSSTTVSTTSSGLSMPTPSTSVTSAPSIPVSSSYSSGASRKDFPQAASVPSSTVYHPPPVSQPNLYPGQSSQSGSSYISNASHDRSSGLADKPARYENNDSTDSDSTGNSLSQWRKSAKSRQEGPPPRPPSRSPSTYPPPITTTSPPPADRIEYPQLMTQHQQTQGYRPSLNSMFSGDSKSSVPDPGNSLMLDHRSSNLYSTDLLPPPPSSIPPAGMPYPSHHQRQQSQSTYRDPSPNPSSSYANRPPPPVPAQPPPPPRREERTSRNSSPPAPELKTVLLPRESLARFLTIAKVNTSRNRETCGLLLGRAEGRKYVVTTLLIPKQHSTSDTCAMDEEELVLQFTEERSLITLGWIHTHPTQSCFMSSVDLHTHSGFQCMLPESFAVVCAPQSNPNVGIFRLTDPPGLQTILRCNAKEAFHPHPDLPIYTDADKGHVQMRDLSLEIVDIR</sequence>
<keyword evidence="12" id="KW-1185">Reference proteome</keyword>
<evidence type="ECO:0000256" key="8">
    <source>
        <dbReference type="ARBA" id="ARBA00023049"/>
    </source>
</evidence>
<evidence type="ECO:0000256" key="3">
    <source>
        <dbReference type="ARBA" id="ARBA00022670"/>
    </source>
</evidence>
<feature type="compositionally biased region" description="Basic and acidic residues" evidence="9">
    <location>
        <begin position="366"/>
        <end position="382"/>
    </location>
</feature>
<dbReference type="SUPFAM" id="SSF102712">
    <property type="entry name" value="JAB1/MPN domain"/>
    <property type="match status" value="1"/>
</dbReference>
<evidence type="ECO:0000256" key="1">
    <source>
        <dbReference type="ARBA" id="ARBA00001947"/>
    </source>
</evidence>
<feature type="compositionally biased region" description="Low complexity" evidence="9">
    <location>
        <begin position="139"/>
        <end position="149"/>
    </location>
</feature>
<organism evidence="11 12">
    <name type="scientific">Marasmiellus scandens</name>
    <dbReference type="NCBI Taxonomy" id="2682957"/>
    <lineage>
        <taxon>Eukaryota</taxon>
        <taxon>Fungi</taxon>
        <taxon>Dikarya</taxon>
        <taxon>Basidiomycota</taxon>
        <taxon>Agaricomycotina</taxon>
        <taxon>Agaricomycetes</taxon>
        <taxon>Agaricomycetidae</taxon>
        <taxon>Agaricales</taxon>
        <taxon>Marasmiineae</taxon>
        <taxon>Omphalotaceae</taxon>
        <taxon>Marasmiellus</taxon>
    </lineage>
</organism>
<feature type="compositionally biased region" description="Pro residues" evidence="9">
    <location>
        <begin position="408"/>
        <end position="433"/>
    </location>
</feature>
<protein>
    <recommendedName>
        <fullName evidence="10">MPN domain-containing protein</fullName>
    </recommendedName>
</protein>
<gene>
    <name evidence="11" type="ORF">VKT23_014426</name>
</gene>
<keyword evidence="6" id="KW-0378">Hydrolase</keyword>
<feature type="compositionally biased region" description="Basic and acidic residues" evidence="9">
    <location>
        <begin position="150"/>
        <end position="177"/>
    </location>
</feature>
<evidence type="ECO:0000256" key="6">
    <source>
        <dbReference type="ARBA" id="ARBA00022801"/>
    </source>
</evidence>
<comment type="cofactor">
    <cofactor evidence="1">
        <name>Zn(2+)</name>
        <dbReference type="ChEBI" id="CHEBI:29105"/>
    </cofactor>
</comment>
<feature type="compositionally biased region" description="Pro residues" evidence="9">
    <location>
        <begin position="530"/>
        <end position="542"/>
    </location>
</feature>
<feature type="compositionally biased region" description="Low complexity" evidence="9">
    <location>
        <begin position="191"/>
        <end position="207"/>
    </location>
</feature>
<evidence type="ECO:0000313" key="12">
    <source>
        <dbReference type="Proteomes" id="UP001498398"/>
    </source>
</evidence>
<keyword evidence="8" id="KW-0482">Metalloprotease</keyword>
<evidence type="ECO:0000313" key="11">
    <source>
        <dbReference type="EMBL" id="KAK7446730.1"/>
    </source>
</evidence>